<dbReference type="EMBL" id="CP134846">
    <property type="protein sequence ID" value="WNL16249.1"/>
    <property type="molecule type" value="Genomic_DNA"/>
</dbReference>
<reference evidence="1" key="1">
    <citation type="submission" date="2023-09" db="EMBL/GenBank/DDBJ databases">
        <title>Arcobacter tbilisiensis sp. nov. isolated from chicken meat in Tbilisi, Georgia.</title>
        <authorList>
            <person name="Matthias R."/>
            <person name="Zautner A.E."/>
        </authorList>
    </citation>
    <scope>NUCLEOTIDE SEQUENCE</scope>
    <source>
        <strain evidence="1">LEO 107</strain>
    </source>
</reference>
<protein>
    <submittedName>
        <fullName evidence="1">Uncharacterized protein</fullName>
    </submittedName>
</protein>
<evidence type="ECO:0000313" key="1">
    <source>
        <dbReference type="EMBL" id="WNL16249.1"/>
    </source>
</evidence>
<gene>
    <name evidence="1" type="ORF">RJG54_08500</name>
</gene>
<name>A0AA96I3I9_9BACT</name>
<proteinExistence type="predicted"/>
<sequence length="298" mass="32681">MGGVVKAISNVVSSVVDFVVKTVEKVVDFAVNVVTGVIKNVVGVVEGAITGDWTKFRDSLLGVVSTAIYGVAGVVGFATGQYYITAAALVALDGQYNEGQLTSHIVTTVGKFEREIFGSKNILDNVDIITSGIVIIGSLYAGAKGIGLLGELTGLNSYLSQYSNYVNYFKVATGAYSVYDAYTQWQQALELYDKLMSDYQAFLNQANREVQQFNQMWDAVYGDLNVWYEAMPGGYLFNAGVGSDEYSISSINEQSAYCLALNTKRDVDFDRYFTNPFEIDYVGLNIDDIKPEDLKYKD</sequence>
<dbReference type="AlphaFoldDB" id="A0AA96I3I9"/>
<accession>A0AA96I3I9</accession>
<organism evidence="1">
    <name type="scientific">Arcobacter sp. AZ-2023</name>
    <dbReference type="NCBI Taxonomy" id="3074453"/>
    <lineage>
        <taxon>Bacteria</taxon>
        <taxon>Pseudomonadati</taxon>
        <taxon>Campylobacterota</taxon>
        <taxon>Epsilonproteobacteria</taxon>
        <taxon>Campylobacterales</taxon>
        <taxon>Arcobacteraceae</taxon>
        <taxon>Arcobacter</taxon>
    </lineage>
</organism>